<dbReference type="InterPro" id="IPR011060">
    <property type="entry name" value="RibuloseP-bd_barrel"/>
</dbReference>
<keyword evidence="5 8" id="KW-0822">Tryptophan biosynthesis</keyword>
<accession>A0A2M6W4D9</accession>
<organism evidence="10 11">
    <name type="scientific">Candidatus Magasanikbacteria bacterium CG10_big_fil_rev_8_21_14_0_10_40_10</name>
    <dbReference type="NCBI Taxonomy" id="1974648"/>
    <lineage>
        <taxon>Bacteria</taxon>
        <taxon>Candidatus Magasanikiibacteriota</taxon>
    </lineage>
</organism>
<evidence type="ECO:0000256" key="6">
    <source>
        <dbReference type="ARBA" id="ARBA00023141"/>
    </source>
</evidence>
<proteinExistence type="inferred from homology"/>
<keyword evidence="4 8" id="KW-0210">Decarboxylase</keyword>
<gene>
    <name evidence="8" type="primary">trpC</name>
    <name evidence="10" type="ORF">COU31_02120</name>
</gene>
<dbReference type="GO" id="GO:0004640">
    <property type="term" value="F:phosphoribosylanthranilate isomerase activity"/>
    <property type="evidence" value="ECO:0007669"/>
    <property type="project" value="TreeGrafter"/>
</dbReference>
<dbReference type="FunFam" id="3.20.20.70:FF:000024">
    <property type="entry name" value="Indole-3-glycerol phosphate synthase"/>
    <property type="match status" value="1"/>
</dbReference>
<dbReference type="SUPFAM" id="SSF51366">
    <property type="entry name" value="Ribulose-phoshate binding barrel"/>
    <property type="match status" value="1"/>
</dbReference>
<dbReference type="HAMAP" id="MF_00134_B">
    <property type="entry name" value="IGPS_B"/>
    <property type="match status" value="1"/>
</dbReference>
<dbReference type="InterPro" id="IPR013798">
    <property type="entry name" value="Indole-3-glycerol_P_synth_dom"/>
</dbReference>
<keyword evidence="6 8" id="KW-0057">Aromatic amino acid biosynthesis</keyword>
<evidence type="ECO:0000256" key="1">
    <source>
        <dbReference type="ARBA" id="ARBA00001633"/>
    </source>
</evidence>
<dbReference type="InterPro" id="IPR001468">
    <property type="entry name" value="Indole-3-GlycerolPSynthase_CS"/>
</dbReference>
<dbReference type="Pfam" id="PF00218">
    <property type="entry name" value="IGPS"/>
    <property type="match status" value="1"/>
</dbReference>
<dbReference type="GO" id="GO:0004425">
    <property type="term" value="F:indole-3-glycerol-phosphate synthase activity"/>
    <property type="evidence" value="ECO:0007669"/>
    <property type="project" value="UniProtKB-UniRule"/>
</dbReference>
<comment type="pathway">
    <text evidence="2 8">Amino-acid biosynthesis; L-tryptophan biosynthesis; L-tryptophan from chorismate: step 4/5.</text>
</comment>
<evidence type="ECO:0000256" key="2">
    <source>
        <dbReference type="ARBA" id="ARBA00004696"/>
    </source>
</evidence>
<evidence type="ECO:0000256" key="7">
    <source>
        <dbReference type="ARBA" id="ARBA00023239"/>
    </source>
</evidence>
<dbReference type="AlphaFoldDB" id="A0A2M6W4D9"/>
<dbReference type="InterPro" id="IPR013785">
    <property type="entry name" value="Aldolase_TIM"/>
</dbReference>
<dbReference type="PROSITE" id="PS00614">
    <property type="entry name" value="IGPS"/>
    <property type="match status" value="1"/>
</dbReference>
<dbReference type="UniPathway" id="UPA00035">
    <property type="reaction ID" value="UER00043"/>
</dbReference>
<sequence length="270" mass="29796">MNFIPELDKVGGKLKEILIYKQTELAKRQKDLPLEELKKALSAQNSAERDFIGALKKSRGLGLIAEVKKASPSAGQINVRVDVARQAKQYEKFGANAISVLTDEKFFSGKLEFIKQIKAEVNLPVLRKDFIFDPYQVYESKLAGADAILLITTILSLDNLRALYNLAHELGLQCLVEAHIQEDLQKALAIDARLIGINARDLQSFEVSLDNFVKLAGNVPPDKLLVAESGIFGRLDALKVKSAGAKAILVGTSLMRADNLEEKIKELKLL</sequence>
<keyword evidence="7 8" id="KW-0456">Lyase</keyword>
<evidence type="ECO:0000256" key="5">
    <source>
        <dbReference type="ARBA" id="ARBA00022822"/>
    </source>
</evidence>
<dbReference type="NCBIfam" id="NF001377">
    <property type="entry name" value="PRK00278.2-4"/>
    <property type="match status" value="1"/>
</dbReference>
<evidence type="ECO:0000313" key="11">
    <source>
        <dbReference type="Proteomes" id="UP000231183"/>
    </source>
</evidence>
<evidence type="ECO:0000259" key="9">
    <source>
        <dbReference type="Pfam" id="PF00218"/>
    </source>
</evidence>
<comment type="caution">
    <text evidence="10">The sequence shown here is derived from an EMBL/GenBank/DDBJ whole genome shotgun (WGS) entry which is preliminary data.</text>
</comment>
<dbReference type="PANTHER" id="PTHR22854:SF2">
    <property type="entry name" value="INDOLE-3-GLYCEROL-PHOSPHATE SYNTHASE"/>
    <property type="match status" value="1"/>
</dbReference>
<dbReference type="CDD" id="cd00331">
    <property type="entry name" value="IGPS"/>
    <property type="match status" value="1"/>
</dbReference>
<dbReference type="Proteomes" id="UP000231183">
    <property type="component" value="Unassembled WGS sequence"/>
</dbReference>
<dbReference type="GO" id="GO:0000162">
    <property type="term" value="P:L-tryptophan biosynthetic process"/>
    <property type="evidence" value="ECO:0007669"/>
    <property type="project" value="UniProtKB-UniRule"/>
</dbReference>
<evidence type="ECO:0000313" key="10">
    <source>
        <dbReference type="EMBL" id="PIT87590.1"/>
    </source>
</evidence>
<evidence type="ECO:0000256" key="4">
    <source>
        <dbReference type="ARBA" id="ARBA00022793"/>
    </source>
</evidence>
<evidence type="ECO:0000256" key="8">
    <source>
        <dbReference type="HAMAP-Rule" id="MF_00134"/>
    </source>
</evidence>
<name>A0A2M6W4D9_9BACT</name>
<dbReference type="PANTHER" id="PTHR22854">
    <property type="entry name" value="TRYPTOPHAN BIOSYNTHESIS PROTEIN"/>
    <property type="match status" value="1"/>
</dbReference>
<protein>
    <recommendedName>
        <fullName evidence="8">Indole-3-glycerol phosphate synthase</fullName>
        <shortName evidence="8">IGPS</shortName>
        <ecNumber evidence="8">4.1.1.48</ecNumber>
    </recommendedName>
</protein>
<dbReference type="EMBL" id="PFBX01000017">
    <property type="protein sequence ID" value="PIT87590.1"/>
    <property type="molecule type" value="Genomic_DNA"/>
</dbReference>
<dbReference type="Gene3D" id="3.20.20.70">
    <property type="entry name" value="Aldolase class I"/>
    <property type="match status" value="1"/>
</dbReference>
<dbReference type="EC" id="4.1.1.48" evidence="8"/>
<feature type="domain" description="Indole-3-glycerol phosphate synthase" evidence="9">
    <location>
        <begin position="14"/>
        <end position="267"/>
    </location>
</feature>
<comment type="catalytic activity">
    <reaction evidence="1 8">
        <text>1-(2-carboxyphenylamino)-1-deoxy-D-ribulose 5-phosphate + H(+) = (1S,2R)-1-C-(indol-3-yl)glycerol 3-phosphate + CO2 + H2O</text>
        <dbReference type="Rhea" id="RHEA:23476"/>
        <dbReference type="ChEBI" id="CHEBI:15377"/>
        <dbReference type="ChEBI" id="CHEBI:15378"/>
        <dbReference type="ChEBI" id="CHEBI:16526"/>
        <dbReference type="ChEBI" id="CHEBI:58613"/>
        <dbReference type="ChEBI" id="CHEBI:58866"/>
        <dbReference type="EC" id="4.1.1.48"/>
    </reaction>
</comment>
<dbReference type="InterPro" id="IPR045186">
    <property type="entry name" value="Indole-3-glycerol_P_synth"/>
</dbReference>
<evidence type="ECO:0000256" key="3">
    <source>
        <dbReference type="ARBA" id="ARBA00022605"/>
    </source>
</evidence>
<reference evidence="11" key="1">
    <citation type="submission" date="2017-09" db="EMBL/GenBank/DDBJ databases">
        <title>Depth-based differentiation of microbial function through sediment-hosted aquifers and enrichment of novel symbionts in the deep terrestrial subsurface.</title>
        <authorList>
            <person name="Probst A.J."/>
            <person name="Ladd B."/>
            <person name="Jarett J.K."/>
            <person name="Geller-Mcgrath D.E."/>
            <person name="Sieber C.M.K."/>
            <person name="Emerson J.B."/>
            <person name="Anantharaman K."/>
            <person name="Thomas B.C."/>
            <person name="Malmstrom R."/>
            <person name="Stieglmeier M."/>
            <person name="Klingl A."/>
            <person name="Woyke T."/>
            <person name="Ryan C.M."/>
            <person name="Banfield J.F."/>
        </authorList>
    </citation>
    <scope>NUCLEOTIDE SEQUENCE [LARGE SCALE GENOMIC DNA]</scope>
</reference>
<keyword evidence="3 8" id="KW-0028">Amino-acid biosynthesis</keyword>
<comment type="similarity">
    <text evidence="8">Belongs to the TrpC family.</text>
</comment>